<reference evidence="2 3" key="1">
    <citation type="submission" date="2016-06" db="EMBL/GenBank/DDBJ databases">
        <authorList>
            <person name="Olsen C.W."/>
            <person name="Carey S."/>
            <person name="Hinshaw L."/>
            <person name="Karasin A.I."/>
        </authorList>
    </citation>
    <scope>NUCLEOTIDE SEQUENCE [LARGE SCALE GENOMIC DNA]</scope>
    <source>
        <strain evidence="2 3">LZ-22</strain>
    </source>
</reference>
<evidence type="ECO:0000313" key="3">
    <source>
        <dbReference type="Proteomes" id="UP000199086"/>
    </source>
</evidence>
<feature type="transmembrane region" description="Helical" evidence="1">
    <location>
        <begin position="157"/>
        <end position="177"/>
    </location>
</feature>
<protein>
    <submittedName>
        <fullName evidence="2">ABC-2 type transport system permease protein</fullName>
    </submittedName>
</protein>
<gene>
    <name evidence="2" type="ORF">GA0111570_103391</name>
</gene>
<keyword evidence="1" id="KW-1133">Transmembrane helix</keyword>
<feature type="transmembrane region" description="Helical" evidence="1">
    <location>
        <begin position="79"/>
        <end position="97"/>
    </location>
</feature>
<feature type="transmembrane region" description="Helical" evidence="1">
    <location>
        <begin position="17"/>
        <end position="38"/>
    </location>
</feature>
<dbReference type="EMBL" id="FMYF01000003">
    <property type="protein sequence ID" value="SDB82065.1"/>
    <property type="molecule type" value="Genomic_DNA"/>
</dbReference>
<organism evidence="2 3">
    <name type="scientific">Raineyella antarctica</name>
    <dbReference type="NCBI Taxonomy" id="1577474"/>
    <lineage>
        <taxon>Bacteria</taxon>
        <taxon>Bacillati</taxon>
        <taxon>Actinomycetota</taxon>
        <taxon>Actinomycetes</taxon>
        <taxon>Propionibacteriales</taxon>
        <taxon>Propionibacteriaceae</taxon>
        <taxon>Raineyella</taxon>
    </lineage>
</organism>
<keyword evidence="3" id="KW-1185">Reference proteome</keyword>
<feature type="transmembrane region" description="Helical" evidence="1">
    <location>
        <begin position="389"/>
        <end position="410"/>
    </location>
</feature>
<feature type="transmembrane region" description="Helical" evidence="1">
    <location>
        <begin position="338"/>
        <end position="360"/>
    </location>
</feature>
<dbReference type="STRING" id="1577474.GA0111570_103391"/>
<sequence length="526" mass="55444">MNGFGHLVRLAWRRDRWMVLATLVLAWLLTYYSAVATIDLYPDVASRVASAKLSNGLSSVIMAYGRVYDPQSVAGLGGIKLQMIDFMILTFLAIAVVRRHTRSDEETGRFELLGAGVVGHRAPLAAAFGFASLASLVGGIGIGATAGLGGLPWTGSWLMGAASAGTGIAFAAVTAVAMQLSASSRVGSGYAYGTLAVTYVLRLVGDVREGVGGEFLRWLSPLGWGQQVRAWNGDRSWVLWLFLGFAALGYVAADRLRAGRDMGVGIFPDRSGPDHGSIGSSYGLAWRLHRGGVIGWMVVGVLLGMVAGALIGAVGGFMNEAAEQMLRQIGGTGIADELFVSIYAGIAALAATAYGISAVLRTREEETAGHAEAILATAETRWRFLSSHLLYGFAGSAAFLVAMGAAEMLVWTPGPDSTVTAVEAFTTSVVQIPSTWVVIALAVAVVGLLPRLSWLGWALFIGFILLGELGQLLSLPTWLQDLSPYAHTPKVPAEPFELAPVLTMVVLALVLAAVGSLAYRRRDLSV</sequence>
<feature type="transmembrane region" description="Helical" evidence="1">
    <location>
        <begin position="293"/>
        <end position="318"/>
    </location>
</feature>
<feature type="transmembrane region" description="Helical" evidence="1">
    <location>
        <begin position="456"/>
        <end position="478"/>
    </location>
</feature>
<keyword evidence="1" id="KW-0812">Transmembrane</keyword>
<feature type="transmembrane region" description="Helical" evidence="1">
    <location>
        <begin position="430"/>
        <end position="449"/>
    </location>
</feature>
<name>A0A1G6GJZ6_9ACTN</name>
<feature type="transmembrane region" description="Helical" evidence="1">
    <location>
        <begin position="189"/>
        <end position="205"/>
    </location>
</feature>
<feature type="transmembrane region" description="Helical" evidence="1">
    <location>
        <begin position="498"/>
        <end position="519"/>
    </location>
</feature>
<keyword evidence="1" id="KW-0472">Membrane</keyword>
<evidence type="ECO:0000256" key="1">
    <source>
        <dbReference type="SAM" id="Phobius"/>
    </source>
</evidence>
<accession>A0A1G6GJZ6</accession>
<proteinExistence type="predicted"/>
<dbReference type="OrthoDB" id="2014935at2"/>
<evidence type="ECO:0000313" key="2">
    <source>
        <dbReference type="EMBL" id="SDB82065.1"/>
    </source>
</evidence>
<dbReference type="RefSeq" id="WP_092608196.1">
    <property type="nucleotide sequence ID" value="NZ_FMYF01000003.1"/>
</dbReference>
<dbReference type="AlphaFoldDB" id="A0A1G6GJZ6"/>
<dbReference type="Proteomes" id="UP000199086">
    <property type="component" value="Unassembled WGS sequence"/>
</dbReference>
<feature type="transmembrane region" description="Helical" evidence="1">
    <location>
        <begin position="237"/>
        <end position="253"/>
    </location>
</feature>
<feature type="transmembrane region" description="Helical" evidence="1">
    <location>
        <begin position="124"/>
        <end position="151"/>
    </location>
</feature>